<dbReference type="Proteomes" id="UP000007842">
    <property type="component" value="Chromosome"/>
</dbReference>
<dbReference type="RefSeq" id="WP_014143024.1">
    <property type="nucleotide sequence ID" value="NC_016111.1"/>
</dbReference>
<evidence type="ECO:0000313" key="2">
    <source>
        <dbReference type="EMBL" id="AEW94632.1"/>
    </source>
</evidence>
<feature type="region of interest" description="Disordered" evidence="1">
    <location>
        <begin position="92"/>
        <end position="119"/>
    </location>
</feature>
<proteinExistence type="predicted"/>
<dbReference type="OrthoDB" id="4337676at2"/>
<dbReference type="AlphaFoldDB" id="F8JY56"/>
<reference evidence="3" key="1">
    <citation type="submission" date="2011-12" db="EMBL/GenBank/DDBJ databases">
        <title>Complete genome sequence of Streptomyces cattleya strain DSM 46488.</title>
        <authorList>
            <person name="Ou H.-Y."/>
            <person name="Li P."/>
            <person name="Zhao C."/>
            <person name="O'Hagan D."/>
            <person name="Deng Z."/>
        </authorList>
    </citation>
    <scope>NUCLEOTIDE SEQUENCE [LARGE SCALE GENOMIC DNA]</scope>
    <source>
        <strain evidence="3">ATCC 35852 / DSM 46488 / JCM 4925 / NBRC 14057 / NRRL 8057</strain>
    </source>
</reference>
<organism evidence="2 3">
    <name type="scientific">Streptantibioticus cattleyicolor (strain ATCC 35852 / DSM 46488 / JCM 4925 / NBRC 14057 / NRRL 8057)</name>
    <name type="common">Streptomyces cattleya</name>
    <dbReference type="NCBI Taxonomy" id="1003195"/>
    <lineage>
        <taxon>Bacteria</taxon>
        <taxon>Bacillati</taxon>
        <taxon>Actinomycetota</taxon>
        <taxon>Actinomycetes</taxon>
        <taxon>Kitasatosporales</taxon>
        <taxon>Streptomycetaceae</taxon>
        <taxon>Streptantibioticus</taxon>
    </lineage>
</organism>
<dbReference type="eggNOG" id="ENOG5031V0A">
    <property type="taxonomic scope" value="Bacteria"/>
</dbReference>
<dbReference type="EMBL" id="CP003219">
    <property type="protein sequence ID" value="AEW94632.1"/>
    <property type="molecule type" value="Genomic_DNA"/>
</dbReference>
<evidence type="ECO:0000313" key="3">
    <source>
        <dbReference type="Proteomes" id="UP000007842"/>
    </source>
</evidence>
<evidence type="ECO:0000256" key="1">
    <source>
        <dbReference type="SAM" id="MobiDB-lite"/>
    </source>
</evidence>
<dbReference type="KEGG" id="scy:SCATT_22610"/>
<dbReference type="KEGG" id="sct:SCAT_2278"/>
<dbReference type="PATRIC" id="fig|1003195.11.peg.3791"/>
<accession>F8JY56</accession>
<sequence>MTGRRSSSGARRTRCPRCGRPVITQLVGRRAALAVVADDEPMPTARAAGRTTPDRLAWCLRDGPFAGIDLRWVYRSHPPDCPHPHVLDHQCTAPLRPPAGPRSSHKHLAGPPGQIALDV</sequence>
<name>F8JY56_STREN</name>
<gene>
    <name evidence="2" type="ordered locus">SCATT_22610</name>
</gene>
<dbReference type="HOGENOM" id="CLU_2071839_0_0_11"/>
<keyword evidence="3" id="KW-1185">Reference proteome</keyword>
<dbReference type="STRING" id="1003195.SCATT_22610"/>
<protein>
    <submittedName>
        <fullName evidence="2">Uncharacterized protein</fullName>
    </submittedName>
</protein>
<accession>G8WPD0</accession>